<dbReference type="Pfam" id="PF04545">
    <property type="entry name" value="Sigma70_r4"/>
    <property type="match status" value="1"/>
</dbReference>
<name>A0ABN4HXU2_9BURK</name>
<evidence type="ECO:0000256" key="3">
    <source>
        <dbReference type="ARBA" id="ARBA00023125"/>
    </source>
</evidence>
<dbReference type="InterPro" id="IPR037171">
    <property type="entry name" value="NagB/RpiA_transferase-like"/>
</dbReference>
<keyword evidence="9" id="KW-1185">Reference proteome</keyword>
<dbReference type="Proteomes" id="UP000063429">
    <property type="component" value="Chromosome"/>
</dbReference>
<evidence type="ECO:0000256" key="5">
    <source>
        <dbReference type="SAM" id="MobiDB-lite"/>
    </source>
</evidence>
<dbReference type="EMBL" id="CP011409">
    <property type="protein sequence ID" value="AKZ63795.1"/>
    <property type="molecule type" value="Genomic_DNA"/>
</dbReference>
<dbReference type="PANTHER" id="PTHR34294">
    <property type="entry name" value="TRANSCRIPTIONAL REGULATOR-RELATED"/>
    <property type="match status" value="1"/>
</dbReference>
<sequence length="348" mass="37666">MATGERQDIAYSAVRVARLYYFQNMTTAAIAEEIGTSRATVSRLLSYAMENGLVEIRVHDPQELSGNLEAAITKHHPLRSIQVVPVPAAATERESMQRVAAHTAAYLNTLMQPSTVIGLAWGNTVAAIADNLSPKAVHDVDVVQLNGSGAGANIVNTFGESLVSRFAQNYGGRAHSFPVPAFFDYADTRTALWRERSIKAIRTLQNDASILLFSIGAAETGSHIHTGGYLDKQDQQDIRRDDVIGDIATVFFRDDGSWRDVALNARSSGPDLDRFQRAAHSICVVSGKGKIPGLRAALLGGFINELVIDEPTARLLVQQLDENEGEAATEAPAGKTANNKTNRKKSKQ</sequence>
<evidence type="ECO:0000313" key="8">
    <source>
        <dbReference type="EMBL" id="AKZ63795.1"/>
    </source>
</evidence>
<evidence type="ECO:0000256" key="1">
    <source>
        <dbReference type="ARBA" id="ARBA00010466"/>
    </source>
</evidence>
<evidence type="ECO:0000259" key="6">
    <source>
        <dbReference type="Pfam" id="PF04198"/>
    </source>
</evidence>
<evidence type="ECO:0000313" key="9">
    <source>
        <dbReference type="Proteomes" id="UP000063429"/>
    </source>
</evidence>
<organism evidence="8 9">
    <name type="scientific">Herbaspirillum hiltneri N3</name>
    <dbReference type="NCBI Taxonomy" id="1262470"/>
    <lineage>
        <taxon>Bacteria</taxon>
        <taxon>Pseudomonadati</taxon>
        <taxon>Pseudomonadota</taxon>
        <taxon>Betaproteobacteria</taxon>
        <taxon>Burkholderiales</taxon>
        <taxon>Oxalobacteraceae</taxon>
        <taxon>Herbaspirillum</taxon>
    </lineage>
</organism>
<keyword evidence="3" id="KW-0238">DNA-binding</keyword>
<gene>
    <name evidence="8" type="ORF">F506_14995</name>
</gene>
<protein>
    <submittedName>
        <fullName evidence="8">Transcriptional regulator</fullName>
    </submittedName>
</protein>
<dbReference type="Gene3D" id="3.40.50.1360">
    <property type="match status" value="1"/>
</dbReference>
<dbReference type="Pfam" id="PF04198">
    <property type="entry name" value="Sugar-bind"/>
    <property type="match status" value="1"/>
</dbReference>
<keyword evidence="2" id="KW-0805">Transcription regulation</keyword>
<dbReference type="PANTHER" id="PTHR34294:SF1">
    <property type="entry name" value="TRANSCRIPTIONAL REGULATOR LSRR"/>
    <property type="match status" value="1"/>
</dbReference>
<dbReference type="Gene3D" id="1.10.10.60">
    <property type="entry name" value="Homeodomain-like"/>
    <property type="match status" value="1"/>
</dbReference>
<reference evidence="9" key="1">
    <citation type="journal article" date="2015" name="Genome Announc.">
        <title>Complete Genome Sequence of Herbaspirillum hiltneri N3 (DSM 17495), Isolated from Surface-Sterilized Wheat Roots.</title>
        <authorList>
            <person name="Guizelini D."/>
            <person name="Saizaki P.M."/>
            <person name="Coimbra N.A."/>
            <person name="Weiss V.A."/>
            <person name="Faoro H."/>
            <person name="Sfeir M.Z."/>
            <person name="Baura V.A."/>
            <person name="Monteiro R.A."/>
            <person name="Chubatsu L.S."/>
            <person name="Souza E.M."/>
            <person name="Cruz L.M."/>
            <person name="Pedrosa F.O."/>
            <person name="Raittz R.T."/>
            <person name="Marchaukoski J.N."/>
            <person name="Steffens M.B."/>
        </authorList>
    </citation>
    <scope>NUCLEOTIDE SEQUENCE [LARGE SCALE GENOMIC DNA]</scope>
    <source>
        <strain evidence="9">N3</strain>
    </source>
</reference>
<dbReference type="InterPro" id="IPR051054">
    <property type="entry name" value="SorC_transcr_regulators"/>
</dbReference>
<dbReference type="InterPro" id="IPR013324">
    <property type="entry name" value="RNA_pol_sigma_r3/r4-like"/>
</dbReference>
<dbReference type="InterPro" id="IPR007630">
    <property type="entry name" value="RNA_pol_sigma70_r4"/>
</dbReference>
<accession>A0ABN4HXU2</accession>
<dbReference type="RefSeq" id="WP_053198693.1">
    <property type="nucleotide sequence ID" value="NZ_CP011409.1"/>
</dbReference>
<keyword evidence="4" id="KW-0804">Transcription</keyword>
<comment type="similarity">
    <text evidence="1">Belongs to the SorC transcriptional regulatory family.</text>
</comment>
<feature type="region of interest" description="Disordered" evidence="5">
    <location>
        <begin position="323"/>
        <end position="348"/>
    </location>
</feature>
<feature type="domain" description="RNA polymerase sigma-70 region 4" evidence="7">
    <location>
        <begin position="18"/>
        <end position="50"/>
    </location>
</feature>
<feature type="domain" description="Sugar-binding" evidence="6">
    <location>
        <begin position="64"/>
        <end position="317"/>
    </location>
</feature>
<evidence type="ECO:0000256" key="4">
    <source>
        <dbReference type="ARBA" id="ARBA00023163"/>
    </source>
</evidence>
<dbReference type="InterPro" id="IPR007324">
    <property type="entry name" value="Sugar-bd_dom_put"/>
</dbReference>
<proteinExistence type="inferred from homology"/>
<evidence type="ECO:0000256" key="2">
    <source>
        <dbReference type="ARBA" id="ARBA00023015"/>
    </source>
</evidence>
<dbReference type="SUPFAM" id="SSF100950">
    <property type="entry name" value="NagB/RpiA/CoA transferase-like"/>
    <property type="match status" value="1"/>
</dbReference>
<dbReference type="SUPFAM" id="SSF88659">
    <property type="entry name" value="Sigma3 and sigma4 domains of RNA polymerase sigma factors"/>
    <property type="match status" value="1"/>
</dbReference>
<evidence type="ECO:0000259" key="7">
    <source>
        <dbReference type="Pfam" id="PF04545"/>
    </source>
</evidence>